<dbReference type="Proteomes" id="UP001200022">
    <property type="component" value="Unassembled WGS sequence"/>
</dbReference>
<dbReference type="Pfam" id="PF13365">
    <property type="entry name" value="Trypsin_2"/>
    <property type="match status" value="1"/>
</dbReference>
<feature type="repeat" description="ANK" evidence="8">
    <location>
        <begin position="449"/>
        <end position="481"/>
    </location>
</feature>
<dbReference type="SUPFAM" id="SSF50494">
    <property type="entry name" value="Trypsin-like serine proteases"/>
    <property type="match status" value="1"/>
</dbReference>
<evidence type="ECO:0000256" key="2">
    <source>
        <dbReference type="ARBA" id="ARBA00022670"/>
    </source>
</evidence>
<reference evidence="10 11" key="1">
    <citation type="submission" date="2022-01" db="EMBL/GenBank/DDBJ databases">
        <title>Draft genome sequence of Sabulilitoribacter multivorans KCTC 32326.</title>
        <authorList>
            <person name="Oh J.-S."/>
        </authorList>
    </citation>
    <scope>NUCLEOTIDE SEQUENCE [LARGE SCALE GENOMIC DNA]</scope>
    <source>
        <strain evidence="10 11">M-M16</strain>
    </source>
</reference>
<dbReference type="InterPro" id="IPR043504">
    <property type="entry name" value="Peptidase_S1_PA_chymotrypsin"/>
</dbReference>
<evidence type="ECO:0000256" key="6">
    <source>
        <dbReference type="ARBA" id="ARBA00022825"/>
    </source>
</evidence>
<feature type="repeat" description="ANK" evidence="8">
    <location>
        <begin position="416"/>
        <end position="448"/>
    </location>
</feature>
<feature type="signal peptide" evidence="9">
    <location>
        <begin position="1"/>
        <end position="19"/>
    </location>
</feature>
<evidence type="ECO:0000256" key="3">
    <source>
        <dbReference type="ARBA" id="ARBA00022729"/>
    </source>
</evidence>
<comment type="similarity">
    <text evidence="1 9">Belongs to the peptidase S1B family.</text>
</comment>
<dbReference type="RefSeq" id="WP_237232615.1">
    <property type="nucleotide sequence ID" value="NZ_JAKKDV010000009.1"/>
</dbReference>
<protein>
    <recommendedName>
        <fullName evidence="9">Serine protease</fullName>
        <ecNumber evidence="9">3.4.21.-</ecNumber>
    </recommendedName>
</protein>
<keyword evidence="3 9" id="KW-0732">Signal</keyword>
<keyword evidence="2 9" id="KW-0645">Protease</keyword>
<dbReference type="InterPro" id="IPR036770">
    <property type="entry name" value="Ankyrin_rpt-contain_sf"/>
</dbReference>
<dbReference type="InterPro" id="IPR018114">
    <property type="entry name" value="TRYPSIN_HIS"/>
</dbReference>
<dbReference type="Pfam" id="PF12796">
    <property type="entry name" value="Ank_2"/>
    <property type="match status" value="1"/>
</dbReference>
<dbReference type="PRINTS" id="PR00839">
    <property type="entry name" value="V8PROTEASE"/>
</dbReference>
<keyword evidence="5 9" id="KW-0378">Hydrolase</keyword>
<dbReference type="InterPro" id="IPR008256">
    <property type="entry name" value="Peptidase_S1B"/>
</dbReference>
<dbReference type="EMBL" id="JAKKDV010000009">
    <property type="protein sequence ID" value="MCF7561882.1"/>
    <property type="molecule type" value="Genomic_DNA"/>
</dbReference>
<organism evidence="10 11">
    <name type="scientific">Flaviramulus multivorans</name>
    <dbReference type="NCBI Taxonomy" id="1304750"/>
    <lineage>
        <taxon>Bacteria</taxon>
        <taxon>Pseudomonadati</taxon>
        <taxon>Bacteroidota</taxon>
        <taxon>Flavobacteriia</taxon>
        <taxon>Flavobacteriales</taxon>
        <taxon>Flavobacteriaceae</taxon>
        <taxon>Flaviramulus</taxon>
    </lineage>
</organism>
<dbReference type="PROSITE" id="PS50088">
    <property type="entry name" value="ANK_REPEAT"/>
    <property type="match status" value="3"/>
</dbReference>
<dbReference type="EC" id="3.4.21.-" evidence="9"/>
<feature type="repeat" description="ANK" evidence="8">
    <location>
        <begin position="383"/>
        <end position="415"/>
    </location>
</feature>
<evidence type="ECO:0000256" key="5">
    <source>
        <dbReference type="ARBA" id="ARBA00022801"/>
    </source>
</evidence>
<dbReference type="PROSITE" id="PS50297">
    <property type="entry name" value="ANK_REP_REGION"/>
    <property type="match status" value="3"/>
</dbReference>
<keyword evidence="6 9" id="KW-0720">Serine protease</keyword>
<name>A0ABS9IMU5_9FLAO</name>
<dbReference type="InterPro" id="IPR002110">
    <property type="entry name" value="Ankyrin_rpt"/>
</dbReference>
<accession>A0ABS9IMU5</accession>
<evidence type="ECO:0000256" key="4">
    <source>
        <dbReference type="ARBA" id="ARBA00022737"/>
    </source>
</evidence>
<dbReference type="PANTHER" id="PTHR24198:SF165">
    <property type="entry name" value="ANKYRIN REPEAT-CONTAINING PROTEIN-RELATED"/>
    <property type="match status" value="1"/>
</dbReference>
<dbReference type="Gene3D" id="2.40.10.10">
    <property type="entry name" value="Trypsin-like serine proteases"/>
    <property type="match status" value="2"/>
</dbReference>
<dbReference type="PANTHER" id="PTHR24198">
    <property type="entry name" value="ANKYRIN REPEAT AND PROTEIN KINASE DOMAIN-CONTAINING PROTEIN"/>
    <property type="match status" value="1"/>
</dbReference>
<dbReference type="SMART" id="SM00248">
    <property type="entry name" value="ANK"/>
    <property type="match status" value="3"/>
</dbReference>
<dbReference type="InterPro" id="IPR009003">
    <property type="entry name" value="Peptidase_S1_PA"/>
</dbReference>
<dbReference type="SUPFAM" id="SSF48403">
    <property type="entry name" value="Ankyrin repeat"/>
    <property type="match status" value="1"/>
</dbReference>
<evidence type="ECO:0000256" key="9">
    <source>
        <dbReference type="RuleBase" id="RU004296"/>
    </source>
</evidence>
<dbReference type="Gene3D" id="1.25.40.20">
    <property type="entry name" value="Ankyrin repeat-containing domain"/>
    <property type="match status" value="1"/>
</dbReference>
<evidence type="ECO:0000256" key="8">
    <source>
        <dbReference type="PROSITE-ProRule" id="PRU00023"/>
    </source>
</evidence>
<dbReference type="PROSITE" id="PS00134">
    <property type="entry name" value="TRYPSIN_HIS"/>
    <property type="match status" value="1"/>
</dbReference>
<proteinExistence type="inferred from homology"/>
<evidence type="ECO:0000313" key="11">
    <source>
        <dbReference type="Proteomes" id="UP001200022"/>
    </source>
</evidence>
<evidence type="ECO:0000256" key="1">
    <source>
        <dbReference type="ARBA" id="ARBA00008764"/>
    </source>
</evidence>
<evidence type="ECO:0000313" key="10">
    <source>
        <dbReference type="EMBL" id="MCF7561882.1"/>
    </source>
</evidence>
<keyword evidence="11" id="KW-1185">Reference proteome</keyword>
<evidence type="ECO:0000256" key="7">
    <source>
        <dbReference type="ARBA" id="ARBA00023043"/>
    </source>
</evidence>
<sequence length="509" mass="58068">MKFFTLLFLLSLSNFFCIAQDIEIEYPFGETGEPVPRGVFGEDDRKEVTDAEGIEDFVRATAVMIPKWRIDGNRVYGTSLRERLISQFGDFRFDKGVKFLDQPTVAGCTGFLIAPDILITAGHCIKSMYKAEDYVWVFDYTNELDFYDNTNSLYINPSNIYETTDVLAAYYEEPSPFDYSVLKLDRKSTRDPYRFRTSGGVLNGRNVYTIGSPTGLPLKFADNAQVTDDSPDHWFKNNIDTFPGNSGGPVFDPYGFIEGIIVRTSTKKVESGDYSASYGYYSDCNCIKTIQWDANVKYVGSQSFKITSVPYDLVHRALYENLEYAIQNNLEDRLDKWIIYSWIIDHEYTINRGALQFVAAKANNLNALQTIMEQSEKEVYDKNGRNLLFYAIENDNVEMVNFLLDQGVLINIGDNNKITPLHYAVINDKYDLTLLLLENGGEIDKISGSGNNLLHYAAFNGNFAMAEKLMELGLSPKIKNYNGRYPDKIARKNKHKSLSRYLKKARKRK</sequence>
<keyword evidence="4" id="KW-0677">Repeat</keyword>
<comment type="caution">
    <text evidence="10">The sequence shown here is derived from an EMBL/GenBank/DDBJ whole genome shotgun (WGS) entry which is preliminary data.</text>
</comment>
<feature type="chain" id="PRO_5044985286" description="Serine protease" evidence="9">
    <location>
        <begin position="20"/>
        <end position="509"/>
    </location>
</feature>
<keyword evidence="7 8" id="KW-0040">ANK repeat</keyword>
<gene>
    <name evidence="10" type="ORF">L3X39_14650</name>
</gene>